<dbReference type="PANTHER" id="PTHR11505">
    <property type="entry name" value="L1 TRANSPOSABLE ELEMENT-RELATED"/>
    <property type="match status" value="1"/>
</dbReference>
<evidence type="ECO:0000313" key="3">
    <source>
        <dbReference type="RefSeq" id="XP_065651079.1"/>
    </source>
</evidence>
<dbReference type="Gene3D" id="3.30.70.1820">
    <property type="entry name" value="L1 transposable element, RRM domain"/>
    <property type="match status" value="1"/>
</dbReference>
<keyword evidence="2" id="KW-1185">Reference proteome</keyword>
<keyword evidence="1" id="KW-0175">Coiled coil</keyword>
<feature type="coiled-coil region" evidence="1">
    <location>
        <begin position="104"/>
        <end position="138"/>
    </location>
</feature>
<dbReference type="InterPro" id="IPR004244">
    <property type="entry name" value="Transposase_22"/>
</dbReference>
<reference evidence="3" key="1">
    <citation type="submission" date="2025-08" db="UniProtKB">
        <authorList>
            <consortium name="RefSeq"/>
        </authorList>
    </citation>
    <scope>IDENTIFICATION</scope>
</reference>
<organism evidence="2 3">
    <name type="scientific">Hydra vulgaris</name>
    <name type="common">Hydra</name>
    <name type="synonym">Hydra attenuata</name>
    <dbReference type="NCBI Taxonomy" id="6087"/>
    <lineage>
        <taxon>Eukaryota</taxon>
        <taxon>Metazoa</taxon>
        <taxon>Cnidaria</taxon>
        <taxon>Hydrozoa</taxon>
        <taxon>Hydroidolina</taxon>
        <taxon>Anthoathecata</taxon>
        <taxon>Aplanulata</taxon>
        <taxon>Hydridae</taxon>
        <taxon>Hydra</taxon>
    </lineage>
</organism>
<protein>
    <submittedName>
        <fullName evidence="3">Protein unc-13 homolog C-like</fullName>
    </submittedName>
</protein>
<accession>A0ABM4BPM4</accession>
<evidence type="ECO:0000256" key="1">
    <source>
        <dbReference type="SAM" id="Coils"/>
    </source>
</evidence>
<gene>
    <name evidence="3" type="primary">LOC136079277</name>
</gene>
<sequence>MAVTISEIRNMFREMFAEYKKDIELLIKQQEENVLKVICANAKITSDRQQKSELNIIDSMEKIKRLEKDVFDIKESLNFHEELIEKKIKNNIESIEKERVSKNVAHKNIEFTDLKNKLREIEDRSRRNNLRINGLKENENETWTESETKAIKLFEQTLGVKNVKIERAHRCGRKDAKKPRTIMIKLLDYKDKVEILKNSFKLKGESIFINEDFCYETNVIRKELRERMKTERQLGKFAYISYDKLIVRDWVSKKPCQESKS</sequence>
<evidence type="ECO:0000313" key="2">
    <source>
        <dbReference type="Proteomes" id="UP001652625"/>
    </source>
</evidence>
<dbReference type="Proteomes" id="UP001652625">
    <property type="component" value="Chromosome 04"/>
</dbReference>
<proteinExistence type="predicted"/>
<dbReference type="RefSeq" id="XP_065651079.1">
    <property type="nucleotide sequence ID" value="XM_065795007.1"/>
</dbReference>
<dbReference type="GeneID" id="136079277"/>
<name>A0ABM4BPM4_HYDVU</name>